<dbReference type="Proteomes" id="UP000008641">
    <property type="component" value="Chromosome"/>
</dbReference>
<keyword evidence="1 2" id="KW-0732">Signal</keyword>
<reference evidence="5" key="2">
    <citation type="journal article" date="2011" name="Stand. Genomic Sci.">
        <title>Complete genome sequence of Weeksella virosa type strain (9751T).</title>
        <authorList>
            <person name="Lang E."/>
            <person name="Teshima H."/>
            <person name="Lucas S."/>
            <person name="Lapidus A."/>
            <person name="Hammon N."/>
            <person name="Deshpande S."/>
            <person name="Nolan M."/>
            <person name="Cheng J."/>
            <person name="Pitluck S."/>
            <person name="Liolios K."/>
            <person name="Pagani I."/>
            <person name="Mikhailova N."/>
            <person name="Ivanova N."/>
            <person name="Mavromatis K."/>
            <person name="Pati A."/>
            <person name="Tapia R."/>
            <person name="Han C."/>
            <person name="Goodwin L."/>
            <person name="Chen A."/>
            <person name="Palaniappan K."/>
            <person name="Land M."/>
            <person name="Hauser L."/>
            <person name="Chang Y."/>
            <person name="Jeffries C."/>
            <person name="Brambilla E."/>
            <person name="Kopitz M."/>
            <person name="Rohde M."/>
            <person name="Goker M."/>
            <person name="Tindall B."/>
            <person name="Detter J."/>
            <person name="Woyke T."/>
            <person name="Bristow J."/>
            <person name="Eisen J."/>
            <person name="Markowitz V."/>
            <person name="Hugenholtz P."/>
            <person name="Klenk H."/>
            <person name="Kyrpides N."/>
        </authorList>
    </citation>
    <scope>NUCLEOTIDE SEQUENCE [LARGE SCALE GENOMIC DNA]</scope>
    <source>
        <strain evidence="5">ATCC 43766 / DSM 16922 / JCM 21250 / NBRC 16016 / NCTC 11634 / CL345/78</strain>
    </source>
</reference>
<feature type="chain" id="PRO_5003257904" description="SbsA Ig-like domain-containing protein" evidence="2">
    <location>
        <begin position="22"/>
        <end position="565"/>
    </location>
</feature>
<dbReference type="eggNOG" id="COG4704">
    <property type="taxonomic scope" value="Bacteria"/>
</dbReference>
<dbReference type="STRING" id="865938.Weevi_0987"/>
<dbReference type="KEGG" id="wvi:Weevi_0987"/>
<evidence type="ECO:0000313" key="5">
    <source>
        <dbReference type="Proteomes" id="UP000008641"/>
    </source>
</evidence>
<evidence type="ECO:0000259" key="3">
    <source>
        <dbReference type="Pfam" id="PF13205"/>
    </source>
</evidence>
<feature type="domain" description="SbsA Ig-like" evidence="3">
    <location>
        <begin position="32"/>
        <end position="136"/>
    </location>
</feature>
<dbReference type="HOGENOM" id="CLU_014237_1_0_10"/>
<gene>
    <name evidence="4" type="ordered locus">Weevi_0987</name>
</gene>
<proteinExistence type="predicted"/>
<evidence type="ECO:0000256" key="1">
    <source>
        <dbReference type="ARBA" id="ARBA00022729"/>
    </source>
</evidence>
<dbReference type="AlphaFoldDB" id="F0P1Y6"/>
<dbReference type="PROSITE" id="PS51257">
    <property type="entry name" value="PROKAR_LIPOPROTEIN"/>
    <property type="match status" value="1"/>
</dbReference>
<sequence length="565" mass="65297">MKMAMKKILFLSVLITFASCARKGMPTGGPKDVDPPVFLKAFPDTLSTNVDTDIKEIILDFDEYIMLKDYSKNVVISPPFEKNPIVTPQATAKKNISIKLQETLQPNTTYHFNFGDAVRDHNEGNVLSDFSYVFSTGNYIDSLQIAGKVKDPYHLKQPEKVVVGLYKVDEKFNDSIPLRKKPYYIARASEDGSFLVNYLAKGTYKIVAFSDEIENSMIDYGKEKIAFLSDNIHLDQNQESIQLKLFQQKPAYRFLKAEQKGYGQILFTTEGLKNSLKIITEKDFKTAQIEEFIDQDSIVFWFNPKKDTLSARNQRLRFDVLSNDKKDVATVLYNQPKEDFKFRVTPELTNNSLSPNQSLKLVSNAPITNWNKQDIELFRDTVQIPFEVTFDPKKPTILWLNFEKDYDQKFELNLYPNAIENIFEIANDTLAYQFSVGKSTDYGNLKLTLANAPSKPFFLQFIQRDGDKILQEFYGKETVYSFPNLEPKEYYFRLLVDENENGRWDTGDYLLNQQAEPVYLYPAMIAIRKLWDANETWVIGEENSTQKAAEENEKIRATLREERGR</sequence>
<accession>F0P1Y6</accession>
<name>F0P1Y6_WEEVC</name>
<keyword evidence="5" id="KW-1185">Reference proteome</keyword>
<protein>
    <recommendedName>
        <fullName evidence="3">SbsA Ig-like domain-containing protein</fullName>
    </recommendedName>
</protein>
<dbReference type="InterPro" id="IPR032812">
    <property type="entry name" value="SbsA_Ig"/>
</dbReference>
<evidence type="ECO:0000256" key="2">
    <source>
        <dbReference type="SAM" id="SignalP"/>
    </source>
</evidence>
<feature type="signal peptide" evidence="2">
    <location>
        <begin position="1"/>
        <end position="21"/>
    </location>
</feature>
<evidence type="ECO:0000313" key="4">
    <source>
        <dbReference type="EMBL" id="ADX67696.1"/>
    </source>
</evidence>
<dbReference type="EMBL" id="CP002455">
    <property type="protein sequence ID" value="ADX67696.1"/>
    <property type="molecule type" value="Genomic_DNA"/>
</dbReference>
<dbReference type="Pfam" id="PF13205">
    <property type="entry name" value="Big_5"/>
    <property type="match status" value="1"/>
</dbReference>
<reference evidence="4 5" key="1">
    <citation type="journal article" date="2011" name="Stand. Genomic Sci.">
        <title>Complete genome sequence of Weeksella virosa type strain (9751).</title>
        <authorList>
            <person name="Lang E."/>
            <person name="Teshima H."/>
            <person name="Lucas S."/>
            <person name="Lapidus A."/>
            <person name="Hammon N."/>
            <person name="Deshpande S."/>
            <person name="Nolan M."/>
            <person name="Cheng J.F."/>
            <person name="Pitluck S."/>
            <person name="Liolios K."/>
            <person name="Pagani I."/>
            <person name="Mikhailova N."/>
            <person name="Ivanova N."/>
            <person name="Mavromatis K."/>
            <person name="Pati A."/>
            <person name="Tapia R."/>
            <person name="Han C."/>
            <person name="Goodwin L."/>
            <person name="Chen A."/>
            <person name="Palaniappan K."/>
            <person name="Land M."/>
            <person name="Hauser L."/>
            <person name="Chang Y.J."/>
            <person name="Jeffries C.D."/>
            <person name="Brambilla E.M."/>
            <person name="Kopitz M."/>
            <person name="Rohde M."/>
            <person name="Goker M."/>
            <person name="Tindall B.J."/>
            <person name="Detter J.C."/>
            <person name="Woyke T."/>
            <person name="Bristow J."/>
            <person name="Eisen J.A."/>
            <person name="Markowitz V."/>
            <person name="Hugenholtz P."/>
            <person name="Klenk H.P."/>
            <person name="Kyrpides N.C."/>
        </authorList>
    </citation>
    <scope>NUCLEOTIDE SEQUENCE [LARGE SCALE GENOMIC DNA]</scope>
    <source>
        <strain evidence="5">ATCC 43766 / DSM 16922 / JCM 21250 / NBRC 16016 / NCTC 11634 / CL345/78</strain>
    </source>
</reference>
<dbReference type="OrthoDB" id="9809989at2"/>
<organism evidence="4 5">
    <name type="scientific">Weeksella virosa (strain ATCC 43766 / DSM 16922 / JCM 21250 / CCUG 30538 / CDC 9751 / IAM 14551 / NBRC 16016 / NCTC 11634 / CL345/78)</name>
    <dbReference type="NCBI Taxonomy" id="865938"/>
    <lineage>
        <taxon>Bacteria</taxon>
        <taxon>Pseudomonadati</taxon>
        <taxon>Bacteroidota</taxon>
        <taxon>Flavobacteriia</taxon>
        <taxon>Flavobacteriales</taxon>
        <taxon>Weeksellaceae</taxon>
        <taxon>Weeksella</taxon>
    </lineage>
</organism>